<sequence length="193" mass="20155">MPWRRELLTRTAGTLALLGLSAAGAVAGGASAADTPSRAAQEPVPSPRTAGVTRFNPPTLFDSRDFSHVAVVTGRPGRAYVAGLGPHDADGRISAGHRLQKQVQAVLANARRALDAVGAGPEDVVRLHIYVADYHPMHGLIVSPKVRAFFDGRMPVSSFVPVAGLAWPGARIQIDMEVALPPEPPAGPDGRGP</sequence>
<dbReference type="Pfam" id="PF01042">
    <property type="entry name" value="Ribonuc_L-PSP"/>
    <property type="match status" value="1"/>
</dbReference>
<dbReference type="InterPro" id="IPR006175">
    <property type="entry name" value="YjgF/YER057c/UK114"/>
</dbReference>
<evidence type="ECO:0000256" key="1">
    <source>
        <dbReference type="SAM" id="MobiDB-lite"/>
    </source>
</evidence>
<dbReference type="Proteomes" id="UP000295399">
    <property type="component" value="Unassembled WGS sequence"/>
</dbReference>
<name>A0A4R2P862_RHOSA</name>
<keyword evidence="4" id="KW-1185">Reference proteome</keyword>
<dbReference type="InterPro" id="IPR006311">
    <property type="entry name" value="TAT_signal"/>
</dbReference>
<protein>
    <submittedName>
        <fullName evidence="3">Enamine deaminase RidA (YjgF/YER057c/UK114 family)</fullName>
    </submittedName>
</protein>
<dbReference type="InParanoid" id="A0A4R2P862"/>
<reference evidence="3 4" key="1">
    <citation type="submission" date="2019-03" db="EMBL/GenBank/DDBJ databases">
        <title>Genomic Encyclopedia of Type Strains, Phase IV (KMG-IV): sequencing the most valuable type-strain genomes for metagenomic binning, comparative biology and taxonomic classification.</title>
        <authorList>
            <person name="Goeker M."/>
        </authorList>
    </citation>
    <scope>NUCLEOTIDE SEQUENCE [LARGE SCALE GENOMIC DNA]</scope>
    <source>
        <strain evidence="3 4">DSM 2132</strain>
    </source>
</reference>
<dbReference type="CDD" id="cd00448">
    <property type="entry name" value="YjgF_YER057c_UK114_family"/>
    <property type="match status" value="1"/>
</dbReference>
<feature type="region of interest" description="Disordered" evidence="1">
    <location>
        <begin position="33"/>
        <end position="55"/>
    </location>
</feature>
<keyword evidence="2" id="KW-0732">Signal</keyword>
<comment type="caution">
    <text evidence="3">The sequence shown here is derived from an EMBL/GenBank/DDBJ whole genome shotgun (WGS) entry which is preliminary data.</text>
</comment>
<dbReference type="EMBL" id="SLXO01000012">
    <property type="protein sequence ID" value="TCP31113.1"/>
    <property type="molecule type" value="Genomic_DNA"/>
</dbReference>
<dbReference type="InterPro" id="IPR035959">
    <property type="entry name" value="RutC-like_sf"/>
</dbReference>
<feature type="signal peptide" evidence="2">
    <location>
        <begin position="1"/>
        <end position="32"/>
    </location>
</feature>
<proteinExistence type="predicted"/>
<evidence type="ECO:0000313" key="3">
    <source>
        <dbReference type="EMBL" id="TCP31113.1"/>
    </source>
</evidence>
<organism evidence="3 4">
    <name type="scientific">Rhodothalassium salexigens DSM 2132</name>
    <dbReference type="NCBI Taxonomy" id="1188247"/>
    <lineage>
        <taxon>Bacteria</taxon>
        <taxon>Pseudomonadati</taxon>
        <taxon>Pseudomonadota</taxon>
        <taxon>Alphaproteobacteria</taxon>
        <taxon>Rhodothalassiales</taxon>
        <taxon>Rhodothalassiaceae</taxon>
        <taxon>Rhodothalassium</taxon>
    </lineage>
</organism>
<feature type="chain" id="PRO_5020677762" evidence="2">
    <location>
        <begin position="33"/>
        <end position="193"/>
    </location>
</feature>
<dbReference type="PROSITE" id="PS51318">
    <property type="entry name" value="TAT"/>
    <property type="match status" value="1"/>
</dbReference>
<accession>A0A4R2P862</accession>
<dbReference type="Gene3D" id="3.30.1330.40">
    <property type="entry name" value="RutC-like"/>
    <property type="match status" value="1"/>
</dbReference>
<dbReference type="AlphaFoldDB" id="A0A4R2P862"/>
<gene>
    <name evidence="3" type="ORF">EV659_11242</name>
</gene>
<dbReference type="RefSeq" id="WP_165878903.1">
    <property type="nucleotide sequence ID" value="NZ_JACIGF010000012.1"/>
</dbReference>
<evidence type="ECO:0000256" key="2">
    <source>
        <dbReference type="SAM" id="SignalP"/>
    </source>
</evidence>
<dbReference type="SUPFAM" id="SSF55298">
    <property type="entry name" value="YjgF-like"/>
    <property type="match status" value="1"/>
</dbReference>
<evidence type="ECO:0000313" key="4">
    <source>
        <dbReference type="Proteomes" id="UP000295399"/>
    </source>
</evidence>